<name>A0A7Z0VP25_9GAMM</name>
<comment type="caution">
    <text evidence="8">The sequence shown here is derived from an EMBL/GenBank/DDBJ whole genome shotgun (WGS) entry which is preliminary data.</text>
</comment>
<proteinExistence type="inferred from homology"/>
<protein>
    <recommendedName>
        <fullName evidence="2">Protein-L-isoaspartate O-methyltransferase</fullName>
    </recommendedName>
    <alternativeName>
        <fullName evidence="6">Protein L-isoaspartyl methyltransferase</fullName>
    </alternativeName>
</protein>
<dbReference type="OrthoDB" id="9810066at2"/>
<dbReference type="GO" id="GO:0004719">
    <property type="term" value="F:protein-L-isoaspartate (D-aspartate) O-methyltransferase activity"/>
    <property type="evidence" value="ECO:0007669"/>
    <property type="project" value="InterPro"/>
</dbReference>
<sequence>MMANSFEKARFNMVEQQIRPWEVLDPRVLSLMESLPREHYVPQSYRDLAYADIEVPIGQGQKMMFPRIEAKLMQALAIQPTDKVLEVGTGSGYLTACLANLAQEVVSIDFHNEFTEQAKEKLGQQGIRNFTLINGDALADPLEEGPFDAIAVTGSLPTSQQAEIFRQQLNVGGRLFVVIGTAPVMECMLITRHADKIFQEESILETELAPLINAPAPVVFEF</sequence>
<dbReference type="GO" id="GO:0000179">
    <property type="term" value="F:rRNA (adenine-N6,N6-)-dimethyltransferase activity"/>
    <property type="evidence" value="ECO:0007669"/>
    <property type="project" value="InterPro"/>
</dbReference>
<dbReference type="PANTHER" id="PTHR11579">
    <property type="entry name" value="PROTEIN-L-ISOASPARTATE O-METHYLTRANSFERASE"/>
    <property type="match status" value="1"/>
</dbReference>
<dbReference type="RefSeq" id="WP_069121376.1">
    <property type="nucleotide sequence ID" value="NZ_MARB01000003.1"/>
</dbReference>
<organism evidence="8 9">
    <name type="scientific">Candidatus Thiodiazotropha endolucinida</name>
    <dbReference type="NCBI Taxonomy" id="1655433"/>
    <lineage>
        <taxon>Bacteria</taxon>
        <taxon>Pseudomonadati</taxon>
        <taxon>Pseudomonadota</taxon>
        <taxon>Gammaproteobacteria</taxon>
        <taxon>Chromatiales</taxon>
        <taxon>Sedimenticolaceae</taxon>
        <taxon>Candidatus Thiodiazotropha</taxon>
    </lineage>
</organism>
<dbReference type="InterPro" id="IPR020598">
    <property type="entry name" value="rRNA_Ade_methylase_Trfase_N"/>
</dbReference>
<keyword evidence="4 8" id="KW-0808">Transferase</keyword>
<dbReference type="CDD" id="cd02440">
    <property type="entry name" value="AdoMet_MTases"/>
    <property type="match status" value="1"/>
</dbReference>
<dbReference type="PANTHER" id="PTHR11579:SF18">
    <property type="entry name" value="PROTEIN-L-ISOASPARTATE O-METHYLTRANSFERASE"/>
    <property type="match status" value="1"/>
</dbReference>
<evidence type="ECO:0000256" key="4">
    <source>
        <dbReference type="ARBA" id="ARBA00022679"/>
    </source>
</evidence>
<dbReference type="SUPFAM" id="SSF53335">
    <property type="entry name" value="S-adenosyl-L-methionine-dependent methyltransferases"/>
    <property type="match status" value="1"/>
</dbReference>
<dbReference type="EMBL" id="MARB01000003">
    <property type="protein sequence ID" value="ODJ89160.1"/>
    <property type="molecule type" value="Genomic_DNA"/>
</dbReference>
<evidence type="ECO:0000256" key="2">
    <source>
        <dbReference type="ARBA" id="ARBA00013346"/>
    </source>
</evidence>
<dbReference type="AlphaFoldDB" id="A0A7Z0VP25"/>
<accession>A0A7Z0VP25</accession>
<evidence type="ECO:0000313" key="8">
    <source>
        <dbReference type="EMBL" id="ODJ89160.1"/>
    </source>
</evidence>
<gene>
    <name evidence="8" type="primary">pcm_2</name>
    <name evidence="8" type="ORF">CODIS_07740</name>
</gene>
<evidence type="ECO:0000256" key="3">
    <source>
        <dbReference type="ARBA" id="ARBA00022603"/>
    </source>
</evidence>
<keyword evidence="5" id="KW-0949">S-adenosyl-L-methionine</keyword>
<dbReference type="SMART" id="SM00650">
    <property type="entry name" value="rADc"/>
    <property type="match status" value="1"/>
</dbReference>
<dbReference type="Gene3D" id="3.40.50.150">
    <property type="entry name" value="Vaccinia Virus protein VP39"/>
    <property type="match status" value="1"/>
</dbReference>
<keyword evidence="3 8" id="KW-0489">Methyltransferase</keyword>
<dbReference type="InterPro" id="IPR000682">
    <property type="entry name" value="PCMT"/>
</dbReference>
<comment type="similarity">
    <text evidence="1">Belongs to the methyltransferase superfamily. L-isoaspartyl/D-aspartyl protein methyltransferase family.</text>
</comment>
<evidence type="ECO:0000256" key="5">
    <source>
        <dbReference type="ARBA" id="ARBA00022691"/>
    </source>
</evidence>
<reference evidence="8 9" key="1">
    <citation type="submission" date="2016-06" db="EMBL/GenBank/DDBJ databases">
        <title>Genome sequence of endosymbiont of Candidatus Endolucinida thiodiazotropha.</title>
        <authorList>
            <person name="Poehlein A."/>
            <person name="Koenig S."/>
            <person name="Heiden S.E."/>
            <person name="Thuermer A."/>
            <person name="Voget S."/>
            <person name="Daniel R."/>
            <person name="Markert S."/>
            <person name="Gros O."/>
            <person name="Schweder T."/>
        </authorList>
    </citation>
    <scope>NUCLEOTIDE SEQUENCE [LARGE SCALE GENOMIC DNA]</scope>
    <source>
        <strain evidence="8 9">COS</strain>
    </source>
</reference>
<dbReference type="InterPro" id="IPR029063">
    <property type="entry name" value="SAM-dependent_MTases_sf"/>
</dbReference>
<dbReference type="GO" id="GO:0005737">
    <property type="term" value="C:cytoplasm"/>
    <property type="evidence" value="ECO:0007669"/>
    <property type="project" value="TreeGrafter"/>
</dbReference>
<dbReference type="Proteomes" id="UP000094769">
    <property type="component" value="Unassembled WGS sequence"/>
</dbReference>
<evidence type="ECO:0000256" key="1">
    <source>
        <dbReference type="ARBA" id="ARBA00005369"/>
    </source>
</evidence>
<evidence type="ECO:0000313" key="9">
    <source>
        <dbReference type="Proteomes" id="UP000094769"/>
    </source>
</evidence>
<keyword evidence="9" id="KW-1185">Reference proteome</keyword>
<dbReference type="Pfam" id="PF01135">
    <property type="entry name" value="PCMT"/>
    <property type="match status" value="1"/>
</dbReference>
<feature type="domain" description="Ribosomal RNA adenine methylase transferase N-terminal" evidence="7">
    <location>
        <begin position="68"/>
        <end position="194"/>
    </location>
</feature>
<evidence type="ECO:0000259" key="7">
    <source>
        <dbReference type="SMART" id="SM00650"/>
    </source>
</evidence>
<evidence type="ECO:0000256" key="6">
    <source>
        <dbReference type="ARBA" id="ARBA00030757"/>
    </source>
</evidence>